<feature type="transmembrane region" description="Helical" evidence="6">
    <location>
        <begin position="632"/>
        <end position="653"/>
    </location>
</feature>
<feature type="transmembrane region" description="Helical" evidence="6">
    <location>
        <begin position="151"/>
        <end position="174"/>
    </location>
</feature>
<proteinExistence type="inferred from homology"/>
<keyword evidence="9" id="KW-1185">Reference proteome</keyword>
<dbReference type="InterPro" id="IPR027022">
    <property type="entry name" value="ABC_permease_BceB-typ"/>
</dbReference>
<dbReference type="PANTHER" id="PTHR46795:SF3">
    <property type="entry name" value="ABC TRANSPORTER PERMEASE"/>
    <property type="match status" value="1"/>
</dbReference>
<comment type="caution">
    <text evidence="8">The sequence shown here is derived from an EMBL/GenBank/DDBJ whole genome shotgun (WGS) entry which is preliminary data.</text>
</comment>
<keyword evidence="3 6" id="KW-0812">Transmembrane</keyword>
<evidence type="ECO:0000259" key="7">
    <source>
        <dbReference type="Pfam" id="PF02687"/>
    </source>
</evidence>
<dbReference type="InterPro" id="IPR052536">
    <property type="entry name" value="ABC-4_Integral_Memb_Prot"/>
</dbReference>
<keyword evidence="4 6" id="KW-1133">Transmembrane helix</keyword>
<evidence type="ECO:0000256" key="5">
    <source>
        <dbReference type="ARBA" id="ARBA00023136"/>
    </source>
</evidence>
<dbReference type="EMBL" id="JASKYM010000007">
    <property type="protein sequence ID" value="MDK2564332.1"/>
    <property type="molecule type" value="Genomic_DNA"/>
</dbReference>
<evidence type="ECO:0000313" key="9">
    <source>
        <dbReference type="Proteomes" id="UP001301012"/>
    </source>
</evidence>
<feature type="transmembrane region" description="Helical" evidence="6">
    <location>
        <begin position="543"/>
        <end position="566"/>
    </location>
</feature>
<keyword evidence="5 6" id="KW-0472">Membrane</keyword>
<feature type="transmembrane region" description="Helical" evidence="6">
    <location>
        <begin position="111"/>
        <end position="131"/>
    </location>
</feature>
<evidence type="ECO:0000256" key="2">
    <source>
        <dbReference type="ARBA" id="ARBA00022475"/>
    </source>
</evidence>
<sequence>MNFSTIIRKNLIHNLKKYLSMYFINTVVVAMLFMYGSLIFNSTVINQKLKTSLYSNIHIALLGLILFSVVFITYSNFSFLKYRGKEFGIYFTLGMTSKDLSKLLFAENLSVLLLSIVSGIISGSIFSRLFYMGINKILVSNPVKFELSIESLLLTLCIFVIIFLCNNIFSIIYIKKLLIIDLFKCQSKKEASKNNVILGFIAIPVLIISSYCFPKVLLYYDSYIKIYYESILIVLMLICIYVSIGSSLDIIKFIIKKFPQTYNNNILVLSSLYHRFLGFKSTIYIVSILIAGAVFFSGITYSIYVMTRSEIDVRNPYDILFIESDKFNKVKKNEIIDLIKSSGSKIQKYSGFEYIDILEYRYKNGKLNLWRDNSSIISESNYNRHMNSKLDIKKGEAVNVSSLKQEYKFDFPDTVLAIDKDKKILKLKKSKIKEVEEPFTNVWLSSEFYSGNAFVLNDDDYNIIKNDASKSKIKKQHLIKGDINETTFNLLLSKLRDINKLDKSYWREAVIDSNMIGDKRGVKEAYKPIYKKQQINLEIENNAMAFFTMGFIGILFTVTSGIVLYYKVLSDIEDDTQRLISLNRIGITDKEIINIITKEMAITFTLPMLVGGGIGFYLLYIVNSISPRVEALMEKCVLIFLIYLLIYVVLYLISRKKYIFEIKNRI</sequence>
<reference evidence="8 9" key="1">
    <citation type="submission" date="2023-05" db="EMBL/GenBank/DDBJ databases">
        <title>Rombocin, a short stable natural nisin variant, displays selective antimicrobial activity against Listeria monocytogenes and employs dual mode of action to kill target bacterial strains.</title>
        <authorList>
            <person name="Wambui J."/>
            <person name="Stephan R."/>
            <person name="Kuipers O.P."/>
        </authorList>
    </citation>
    <scope>NUCLEOTIDE SEQUENCE [LARGE SCALE GENOMIC DNA]</scope>
    <source>
        <strain evidence="8 9">RC002</strain>
    </source>
</reference>
<evidence type="ECO:0000256" key="1">
    <source>
        <dbReference type="ARBA" id="ARBA00004651"/>
    </source>
</evidence>
<evidence type="ECO:0000256" key="4">
    <source>
        <dbReference type="ARBA" id="ARBA00022989"/>
    </source>
</evidence>
<dbReference type="InterPro" id="IPR003838">
    <property type="entry name" value="ABC3_permease_C"/>
</dbReference>
<organism evidence="8 9">
    <name type="scientific">Romboutsia sedimentorum</name>
    <dbReference type="NCBI Taxonomy" id="1368474"/>
    <lineage>
        <taxon>Bacteria</taxon>
        <taxon>Bacillati</taxon>
        <taxon>Bacillota</taxon>
        <taxon>Clostridia</taxon>
        <taxon>Peptostreptococcales</taxon>
        <taxon>Peptostreptococcaceae</taxon>
        <taxon>Romboutsia</taxon>
    </lineage>
</organism>
<dbReference type="Proteomes" id="UP001301012">
    <property type="component" value="Unassembled WGS sequence"/>
</dbReference>
<dbReference type="Pfam" id="PF02687">
    <property type="entry name" value="FtsX"/>
    <property type="match status" value="2"/>
</dbReference>
<name>A0ABT7EBL8_9FIRM</name>
<feature type="transmembrane region" description="Helical" evidence="6">
    <location>
        <begin position="283"/>
        <end position="304"/>
    </location>
</feature>
<feature type="transmembrane region" description="Helical" evidence="6">
    <location>
        <begin position="226"/>
        <end position="248"/>
    </location>
</feature>
<feature type="domain" description="ABC3 transporter permease C-terminal" evidence="7">
    <location>
        <begin position="551"/>
        <end position="659"/>
    </location>
</feature>
<gene>
    <name evidence="8" type="ORF">QOZ84_12290</name>
</gene>
<accession>A0ABT7EBL8</accession>
<comment type="subcellular location">
    <subcellularLocation>
        <location evidence="1 6">Cell membrane</location>
        <topology evidence="1 6">Multi-pass membrane protein</topology>
    </subcellularLocation>
</comment>
<dbReference type="RefSeq" id="WP_284133259.1">
    <property type="nucleotide sequence ID" value="NZ_JASKYM010000007.1"/>
</dbReference>
<keyword evidence="6" id="KW-0813">Transport</keyword>
<protein>
    <submittedName>
        <fullName evidence="8">ABC transporter permease</fullName>
    </submittedName>
</protein>
<evidence type="ECO:0000313" key="8">
    <source>
        <dbReference type="EMBL" id="MDK2564332.1"/>
    </source>
</evidence>
<feature type="transmembrane region" description="Helical" evidence="6">
    <location>
        <begin position="21"/>
        <end position="45"/>
    </location>
</feature>
<evidence type="ECO:0000256" key="3">
    <source>
        <dbReference type="ARBA" id="ARBA00022692"/>
    </source>
</evidence>
<feature type="transmembrane region" description="Helical" evidence="6">
    <location>
        <begin position="57"/>
        <end position="77"/>
    </location>
</feature>
<comment type="similarity">
    <text evidence="6">Belongs to the ABC-4 integral membrane protein family.</text>
</comment>
<dbReference type="PANTHER" id="PTHR46795">
    <property type="entry name" value="ABC TRANSPORTER PERMEASE-RELATED-RELATED"/>
    <property type="match status" value="1"/>
</dbReference>
<feature type="transmembrane region" description="Helical" evidence="6">
    <location>
        <begin position="195"/>
        <end position="220"/>
    </location>
</feature>
<feature type="domain" description="ABC3 transporter permease C-terminal" evidence="7">
    <location>
        <begin position="60"/>
        <end position="178"/>
    </location>
</feature>
<evidence type="ECO:0000256" key="6">
    <source>
        <dbReference type="PIRNR" id="PIRNR018968"/>
    </source>
</evidence>
<dbReference type="PIRSF" id="PIRSF018968">
    <property type="entry name" value="ABC_permease_BceB"/>
    <property type="match status" value="1"/>
</dbReference>
<feature type="transmembrane region" description="Helical" evidence="6">
    <location>
        <begin position="600"/>
        <end position="620"/>
    </location>
</feature>
<keyword evidence="2 6" id="KW-1003">Cell membrane</keyword>